<evidence type="ECO:0000313" key="2">
    <source>
        <dbReference type="Proteomes" id="UP000694287"/>
    </source>
</evidence>
<evidence type="ECO:0000313" key="1">
    <source>
        <dbReference type="EMBL" id="MBW0133031.1"/>
    </source>
</evidence>
<reference evidence="1 2" key="1">
    <citation type="submission" date="2020-11" db="EMBL/GenBank/DDBJ databases">
        <title>Pseudonocardia abyssalis sp. nov. and Pseudonocardia oceani sp. nov., description and phylogenomic analysis of two novel actinomycetes isolated from the deep Southern Ocean.</title>
        <authorList>
            <person name="Parra J."/>
        </authorList>
    </citation>
    <scope>NUCLEOTIDE SEQUENCE [LARGE SCALE GENOMIC DNA]</scope>
    <source>
        <strain evidence="1 2">KRD-168</strain>
    </source>
</reference>
<keyword evidence="2" id="KW-1185">Reference proteome</keyword>
<comment type="caution">
    <text evidence="1">The sequence shown here is derived from an EMBL/GenBank/DDBJ whole genome shotgun (WGS) entry which is preliminary data.</text>
</comment>
<sequence>MTGELNLAGEGGHGSGSCAGYGGYSDIGAGTSVTVADATGTVVATGRLDSGRSSAGDCVFPFSVAEVPGDSDFYRVEVSHRGEVTFSRDQLDTAGALLSLG</sequence>
<accession>A0ABS6UM70</accession>
<protein>
    <submittedName>
        <fullName evidence="1">Uncharacterized protein</fullName>
    </submittedName>
</protein>
<proteinExistence type="predicted"/>
<dbReference type="EMBL" id="JADQDK010000001">
    <property type="protein sequence ID" value="MBW0133031.1"/>
    <property type="molecule type" value="Genomic_DNA"/>
</dbReference>
<organism evidence="1 2">
    <name type="scientific">Pseudonocardia abyssalis</name>
    <dbReference type="NCBI Taxonomy" id="2792008"/>
    <lineage>
        <taxon>Bacteria</taxon>
        <taxon>Bacillati</taxon>
        <taxon>Actinomycetota</taxon>
        <taxon>Actinomycetes</taxon>
        <taxon>Pseudonocardiales</taxon>
        <taxon>Pseudonocardiaceae</taxon>
        <taxon>Pseudonocardia</taxon>
    </lineage>
</organism>
<dbReference type="Proteomes" id="UP000694287">
    <property type="component" value="Unassembled WGS sequence"/>
</dbReference>
<name>A0ABS6UM70_9PSEU</name>
<gene>
    <name evidence="1" type="ORF">I4I81_01995</name>
</gene>